<gene>
    <name evidence="2" type="ORF">F0L74_09895</name>
</gene>
<sequence>MQKKIALIMPAIAGLLLSMNDRTDPGLIVINHGRPSGPEEEDKTESKSAQASAIHVPSSFKEDDTIRTFIVKGQPIQARSLKMAKKIYSHTSKVSNNG</sequence>
<proteinExistence type="predicted"/>
<reference evidence="2 3" key="1">
    <citation type="submission" date="2019-09" db="EMBL/GenBank/DDBJ databases">
        <title>Chitinophaga ginsengihumi sp. nov., isolated from soil of ginseng rhizosphere.</title>
        <authorList>
            <person name="Lee J."/>
        </authorList>
    </citation>
    <scope>NUCLEOTIDE SEQUENCE [LARGE SCALE GENOMIC DNA]</scope>
    <source>
        <strain evidence="2 3">BN140078</strain>
    </source>
</reference>
<dbReference type="EMBL" id="VUOC01000002">
    <property type="protein sequence ID" value="KAA2242831.1"/>
    <property type="molecule type" value="Genomic_DNA"/>
</dbReference>
<evidence type="ECO:0000256" key="1">
    <source>
        <dbReference type="SAM" id="MobiDB-lite"/>
    </source>
</evidence>
<dbReference type="Proteomes" id="UP000324611">
    <property type="component" value="Unassembled WGS sequence"/>
</dbReference>
<dbReference type="AlphaFoldDB" id="A0A5B2VUC5"/>
<comment type="caution">
    <text evidence="2">The sequence shown here is derived from an EMBL/GenBank/DDBJ whole genome shotgun (WGS) entry which is preliminary data.</text>
</comment>
<accession>A0A5B2VUC5</accession>
<evidence type="ECO:0000313" key="2">
    <source>
        <dbReference type="EMBL" id="KAA2242831.1"/>
    </source>
</evidence>
<protein>
    <submittedName>
        <fullName evidence="2">Uncharacterized protein</fullName>
    </submittedName>
</protein>
<name>A0A5B2VUC5_9BACT</name>
<evidence type="ECO:0000313" key="3">
    <source>
        <dbReference type="Proteomes" id="UP000324611"/>
    </source>
</evidence>
<feature type="region of interest" description="Disordered" evidence="1">
    <location>
        <begin position="32"/>
        <end position="57"/>
    </location>
</feature>
<dbReference type="RefSeq" id="WP_149837707.1">
    <property type="nucleotide sequence ID" value="NZ_VUOC01000002.1"/>
</dbReference>
<keyword evidence="3" id="KW-1185">Reference proteome</keyword>
<organism evidence="2 3">
    <name type="scientific">Chitinophaga agrisoli</name>
    <dbReference type="NCBI Taxonomy" id="2607653"/>
    <lineage>
        <taxon>Bacteria</taxon>
        <taxon>Pseudomonadati</taxon>
        <taxon>Bacteroidota</taxon>
        <taxon>Chitinophagia</taxon>
        <taxon>Chitinophagales</taxon>
        <taxon>Chitinophagaceae</taxon>
        <taxon>Chitinophaga</taxon>
    </lineage>
</organism>
<reference evidence="2 3" key="2">
    <citation type="submission" date="2019-09" db="EMBL/GenBank/DDBJ databases">
        <authorList>
            <person name="Jin C."/>
        </authorList>
    </citation>
    <scope>NUCLEOTIDE SEQUENCE [LARGE SCALE GENOMIC DNA]</scope>
    <source>
        <strain evidence="2 3">BN140078</strain>
    </source>
</reference>